<dbReference type="Gene3D" id="3.20.20.80">
    <property type="entry name" value="Glycosidases"/>
    <property type="match status" value="1"/>
</dbReference>
<keyword evidence="4" id="KW-0732">Signal</keyword>
<dbReference type="GO" id="GO:0016139">
    <property type="term" value="P:glycoside catabolic process"/>
    <property type="evidence" value="ECO:0007669"/>
    <property type="project" value="TreeGrafter"/>
</dbReference>
<comment type="function">
    <text evidence="1">Alpha-L-fucosidase is responsible for hydrolyzing the alpha-1,6-linked fucose joined to the reducing-end N-acetylglucosamine of the carbohydrate moieties of glycoproteins.</text>
</comment>
<dbReference type="EMBL" id="CAAHFH010000002">
    <property type="protein sequence ID" value="VGO22459.1"/>
    <property type="molecule type" value="Genomic_DNA"/>
</dbReference>
<dbReference type="InterPro" id="IPR017853">
    <property type="entry name" value="GH"/>
</dbReference>
<evidence type="ECO:0000256" key="6">
    <source>
        <dbReference type="ARBA" id="ARBA00023295"/>
    </source>
</evidence>
<dbReference type="GO" id="GO:0005764">
    <property type="term" value="C:lysosome"/>
    <property type="evidence" value="ECO:0007669"/>
    <property type="project" value="TreeGrafter"/>
</dbReference>
<organism evidence="9 10">
    <name type="scientific">Pontiella sulfatireligans</name>
    <dbReference type="NCBI Taxonomy" id="2750658"/>
    <lineage>
        <taxon>Bacteria</taxon>
        <taxon>Pseudomonadati</taxon>
        <taxon>Kiritimatiellota</taxon>
        <taxon>Kiritimatiellia</taxon>
        <taxon>Kiritimatiellales</taxon>
        <taxon>Pontiellaceae</taxon>
        <taxon>Pontiella</taxon>
    </lineage>
</organism>
<gene>
    <name evidence="9" type="ORF">SCARR_04542</name>
</gene>
<evidence type="ECO:0000313" key="9">
    <source>
        <dbReference type="EMBL" id="VGO22459.1"/>
    </source>
</evidence>
<keyword evidence="5" id="KW-0378">Hydrolase</keyword>
<dbReference type="RefSeq" id="WP_168433532.1">
    <property type="nucleotide sequence ID" value="NZ_CAAHFH010000002.1"/>
</dbReference>
<dbReference type="InterPro" id="IPR013780">
    <property type="entry name" value="Glyco_hydro_b"/>
</dbReference>
<sequence>MKALMVASFVVAVSVVAEQPRYEPNWTSLRRHEMPEWMDGMKFGIYCHWGPQTIQLTNKDKELDRLQALELWTGEKFDASAWADLFEKAGAQFAGPVAWHGSGLLNWDSEFSDWTTAKKGPKIDIVGELVSEIRKRDMKVLASFHNNYTIWGPVSKSDPTYLDPDKEDSPLYTANEGRRDEKLLEGWYARMAEAADKYKPDMIWVDTSFGGTVGSELQGRSISGRHLPGKGNELRTIPEPYQQQYLAHLFNSAAKDGREVEFIYKSFDIPPGIGMRDIENGSLIGLQYDPWMADINMAHHMEWGTPWFYNPNNPMKDANLLVDLLVDLVSKNGRMLLSIPPLADGTFTEDQVTQLTALGDWLRLNGEAIYDTVPWSYFGEGPTEETNPGHHKHGIWDEKDKYIPKWTKDDIRFTQNGKNLYAIVLGWPGEALSIRTLGHAGKLYPGDIQSISLLGSDEKMEWEQTADTLTVKFPKEKPCDFAYVLKIERN</sequence>
<protein>
    <recommendedName>
        <fullName evidence="3">alpha-L-fucosidase</fullName>
        <ecNumber evidence="3">3.2.1.51</ecNumber>
    </recommendedName>
</protein>
<feature type="domain" description="Glycoside hydrolase family 29 N-terminal" evidence="7">
    <location>
        <begin position="12"/>
        <end position="56"/>
    </location>
</feature>
<evidence type="ECO:0000259" key="7">
    <source>
        <dbReference type="Pfam" id="PF01120"/>
    </source>
</evidence>
<feature type="domain" description="Alpha-L-fucosidase C-terminal" evidence="8">
    <location>
        <begin position="408"/>
        <end position="488"/>
    </location>
</feature>
<proteinExistence type="inferred from homology"/>
<name>A0A6C2UQU4_9BACT</name>
<dbReference type="Gene3D" id="2.60.40.1180">
    <property type="entry name" value="Golgi alpha-mannosidase II"/>
    <property type="match status" value="1"/>
</dbReference>
<evidence type="ECO:0000259" key="8">
    <source>
        <dbReference type="Pfam" id="PF16757"/>
    </source>
</evidence>
<dbReference type="PANTHER" id="PTHR10030:SF37">
    <property type="entry name" value="ALPHA-L-FUCOSIDASE-RELATED"/>
    <property type="match status" value="1"/>
</dbReference>
<dbReference type="InterPro" id="IPR000933">
    <property type="entry name" value="Glyco_hydro_29"/>
</dbReference>
<dbReference type="InterPro" id="IPR016286">
    <property type="entry name" value="FUC_metazoa-typ"/>
</dbReference>
<dbReference type="InterPro" id="IPR057739">
    <property type="entry name" value="Glyco_hydro_29_N"/>
</dbReference>
<evidence type="ECO:0000313" key="10">
    <source>
        <dbReference type="Proteomes" id="UP000346198"/>
    </source>
</evidence>
<evidence type="ECO:0000256" key="5">
    <source>
        <dbReference type="ARBA" id="ARBA00022801"/>
    </source>
</evidence>
<dbReference type="Pfam" id="PF16757">
    <property type="entry name" value="Fucosidase_C"/>
    <property type="match status" value="1"/>
</dbReference>
<keyword evidence="10" id="KW-1185">Reference proteome</keyword>
<dbReference type="PANTHER" id="PTHR10030">
    <property type="entry name" value="ALPHA-L-FUCOSIDASE"/>
    <property type="match status" value="1"/>
</dbReference>
<accession>A0A6C2UQU4</accession>
<keyword evidence="6" id="KW-0326">Glycosidase</keyword>
<dbReference type="PIRSF" id="PIRSF001092">
    <property type="entry name" value="Alpha-L-fucosidase"/>
    <property type="match status" value="1"/>
</dbReference>
<evidence type="ECO:0000256" key="4">
    <source>
        <dbReference type="ARBA" id="ARBA00022729"/>
    </source>
</evidence>
<dbReference type="SUPFAM" id="SSF51445">
    <property type="entry name" value="(Trans)glycosidases"/>
    <property type="match status" value="1"/>
</dbReference>
<dbReference type="SMART" id="SM00812">
    <property type="entry name" value="Alpha_L_fucos"/>
    <property type="match status" value="1"/>
</dbReference>
<dbReference type="GO" id="GO:0006004">
    <property type="term" value="P:fucose metabolic process"/>
    <property type="evidence" value="ECO:0007669"/>
    <property type="project" value="InterPro"/>
</dbReference>
<evidence type="ECO:0000256" key="1">
    <source>
        <dbReference type="ARBA" id="ARBA00004071"/>
    </source>
</evidence>
<dbReference type="EC" id="3.2.1.51" evidence="3"/>
<dbReference type="InterPro" id="IPR031919">
    <property type="entry name" value="Fucosidase_C"/>
</dbReference>
<comment type="similarity">
    <text evidence="2">Belongs to the glycosyl hydrolase 29 family.</text>
</comment>
<reference evidence="9 10" key="1">
    <citation type="submission" date="2019-04" db="EMBL/GenBank/DDBJ databases">
        <authorList>
            <person name="Van Vliet M D."/>
        </authorList>
    </citation>
    <scope>NUCLEOTIDE SEQUENCE [LARGE SCALE GENOMIC DNA]</scope>
    <source>
        <strain evidence="9 10">F21</strain>
    </source>
</reference>
<dbReference type="Pfam" id="PF01120">
    <property type="entry name" value="Alpha_L_fucos"/>
    <property type="match status" value="2"/>
</dbReference>
<dbReference type="AlphaFoldDB" id="A0A6C2UQU4"/>
<evidence type="ECO:0000256" key="3">
    <source>
        <dbReference type="ARBA" id="ARBA00012662"/>
    </source>
</evidence>
<dbReference type="GO" id="GO:0004560">
    <property type="term" value="F:alpha-L-fucosidase activity"/>
    <property type="evidence" value="ECO:0007669"/>
    <property type="project" value="InterPro"/>
</dbReference>
<feature type="domain" description="Glycoside hydrolase family 29 N-terminal" evidence="7">
    <location>
        <begin position="70"/>
        <end position="367"/>
    </location>
</feature>
<evidence type="ECO:0000256" key="2">
    <source>
        <dbReference type="ARBA" id="ARBA00007951"/>
    </source>
</evidence>
<dbReference type="Proteomes" id="UP000346198">
    <property type="component" value="Unassembled WGS sequence"/>
</dbReference>